<dbReference type="InterPro" id="IPR013096">
    <property type="entry name" value="Cupin_2"/>
</dbReference>
<reference evidence="4 5" key="1">
    <citation type="submission" date="2019-12" db="EMBL/GenBank/DDBJ databases">
        <title>Isolation and characterization of three novel carbon monoxide-oxidizing members of Halobacteria from salione crusts and soils.</title>
        <authorList>
            <person name="Myers M.R."/>
            <person name="King G.M."/>
        </authorList>
    </citation>
    <scope>NUCLEOTIDE SEQUENCE [LARGE SCALE GENOMIC DNA]</scope>
    <source>
        <strain evidence="4 5">WSH3</strain>
    </source>
</reference>
<gene>
    <name evidence="4" type="ORF">GRX03_04915</name>
</gene>
<dbReference type="Gene3D" id="2.60.120.10">
    <property type="entry name" value="Jelly Rolls"/>
    <property type="match status" value="1"/>
</dbReference>
<feature type="compositionally biased region" description="Acidic residues" evidence="2">
    <location>
        <begin position="132"/>
        <end position="144"/>
    </location>
</feature>
<dbReference type="Pfam" id="PF07883">
    <property type="entry name" value="Cupin_2"/>
    <property type="match status" value="1"/>
</dbReference>
<dbReference type="AlphaFoldDB" id="A0A6B0TCM1"/>
<dbReference type="EMBL" id="WUUT01000001">
    <property type="protein sequence ID" value="MXR50949.1"/>
    <property type="molecule type" value="Genomic_DNA"/>
</dbReference>
<name>A0A6B0TCM1_9EURY</name>
<evidence type="ECO:0000256" key="1">
    <source>
        <dbReference type="ARBA" id="ARBA00022723"/>
    </source>
</evidence>
<comment type="caution">
    <text evidence="4">The sequence shown here is derived from an EMBL/GenBank/DDBJ whole genome shotgun (WGS) entry which is preliminary data.</text>
</comment>
<evidence type="ECO:0000313" key="4">
    <source>
        <dbReference type="EMBL" id="MXR50949.1"/>
    </source>
</evidence>
<dbReference type="PANTHER" id="PTHR35848">
    <property type="entry name" value="OXALATE-BINDING PROTEIN"/>
    <property type="match status" value="1"/>
</dbReference>
<dbReference type="PANTHER" id="PTHR35848:SF9">
    <property type="entry name" value="SLL1358 PROTEIN"/>
    <property type="match status" value="1"/>
</dbReference>
<proteinExistence type="predicted"/>
<protein>
    <submittedName>
        <fullName evidence="4">Cupin domain-containing protein</fullName>
    </submittedName>
</protein>
<feature type="domain" description="Cupin type-2" evidence="3">
    <location>
        <begin position="44"/>
        <end position="116"/>
    </location>
</feature>
<evidence type="ECO:0000259" key="3">
    <source>
        <dbReference type="Pfam" id="PF07883"/>
    </source>
</evidence>
<dbReference type="GO" id="GO:0046872">
    <property type="term" value="F:metal ion binding"/>
    <property type="evidence" value="ECO:0007669"/>
    <property type="project" value="UniProtKB-KW"/>
</dbReference>
<sequence length="144" mass="15902">MEYNVADTEDVPITDLSEIEEIPPDLDIRALDEALGLQNVSLKLWYFEEGEEIQFHAHSEQEEVYYIMEGEFSLKLGRSDEEEFVEAGPGTAWVAEPMIGHGHRCISEGGGTVLAIGAPSVEDPGLDPHSLDDEEIDDALDDQA</sequence>
<accession>A0A6B0TCM1</accession>
<dbReference type="InterPro" id="IPR051610">
    <property type="entry name" value="GPI/OXD"/>
</dbReference>
<dbReference type="InterPro" id="IPR014710">
    <property type="entry name" value="RmlC-like_jellyroll"/>
</dbReference>
<dbReference type="RefSeq" id="WP_159763031.1">
    <property type="nucleotide sequence ID" value="NZ_WUUT01000001.1"/>
</dbReference>
<keyword evidence="1" id="KW-0479">Metal-binding</keyword>
<dbReference type="OrthoDB" id="82049at2157"/>
<organism evidence="4 5">
    <name type="scientific">Halovenus carboxidivorans</name>
    <dbReference type="NCBI Taxonomy" id="2692199"/>
    <lineage>
        <taxon>Archaea</taxon>
        <taxon>Methanobacteriati</taxon>
        <taxon>Methanobacteriota</taxon>
        <taxon>Stenosarchaea group</taxon>
        <taxon>Halobacteria</taxon>
        <taxon>Halobacteriales</taxon>
        <taxon>Haloarculaceae</taxon>
        <taxon>Halovenus</taxon>
    </lineage>
</organism>
<dbReference type="InterPro" id="IPR011051">
    <property type="entry name" value="RmlC_Cupin_sf"/>
</dbReference>
<keyword evidence="5" id="KW-1185">Reference proteome</keyword>
<dbReference type="Proteomes" id="UP000466535">
    <property type="component" value="Unassembled WGS sequence"/>
</dbReference>
<evidence type="ECO:0000313" key="5">
    <source>
        <dbReference type="Proteomes" id="UP000466535"/>
    </source>
</evidence>
<dbReference type="SUPFAM" id="SSF51182">
    <property type="entry name" value="RmlC-like cupins"/>
    <property type="match status" value="1"/>
</dbReference>
<evidence type="ECO:0000256" key="2">
    <source>
        <dbReference type="SAM" id="MobiDB-lite"/>
    </source>
</evidence>
<feature type="region of interest" description="Disordered" evidence="2">
    <location>
        <begin position="118"/>
        <end position="144"/>
    </location>
</feature>